<keyword evidence="1" id="KW-1133">Transmembrane helix</keyword>
<dbReference type="AlphaFoldDB" id="A0A4R6BTC0"/>
<accession>A0A4R6BTC0</accession>
<proteinExistence type="predicted"/>
<reference evidence="2 3" key="1">
    <citation type="submission" date="2019-01" db="EMBL/GenBank/DDBJ databases">
        <title>Draft genome sequences of the type strains of six Macrococcus species.</title>
        <authorList>
            <person name="Mazhar S."/>
            <person name="Altermann E."/>
            <person name="Hill C."/>
            <person name="Mcauliffe O."/>
        </authorList>
    </citation>
    <scope>NUCLEOTIDE SEQUENCE [LARGE SCALE GENOMIC DNA]</scope>
    <source>
        <strain evidence="2 3">CCM4815</strain>
    </source>
</reference>
<dbReference type="RefSeq" id="WP_133444203.1">
    <property type="nucleotide sequence ID" value="NZ_SCWB01000013.1"/>
</dbReference>
<keyword evidence="3" id="KW-1185">Reference proteome</keyword>
<comment type="caution">
    <text evidence="2">The sequence shown here is derived from an EMBL/GenBank/DDBJ whole genome shotgun (WGS) entry which is preliminary data.</text>
</comment>
<protein>
    <submittedName>
        <fullName evidence="2">Uncharacterized protein</fullName>
    </submittedName>
</protein>
<dbReference type="Proteomes" id="UP000294802">
    <property type="component" value="Unassembled WGS sequence"/>
</dbReference>
<dbReference type="EMBL" id="SCWB01000013">
    <property type="protein sequence ID" value="TDM07688.1"/>
    <property type="molecule type" value="Genomic_DNA"/>
</dbReference>
<feature type="transmembrane region" description="Helical" evidence="1">
    <location>
        <begin position="20"/>
        <end position="38"/>
    </location>
</feature>
<feature type="transmembrane region" description="Helical" evidence="1">
    <location>
        <begin position="45"/>
        <end position="65"/>
    </location>
</feature>
<evidence type="ECO:0000256" key="1">
    <source>
        <dbReference type="SAM" id="Phobius"/>
    </source>
</evidence>
<keyword evidence="1" id="KW-0812">Transmembrane</keyword>
<keyword evidence="1" id="KW-0472">Membrane</keyword>
<name>A0A4R6BTC0_9STAP</name>
<feature type="transmembrane region" description="Helical" evidence="1">
    <location>
        <begin position="85"/>
        <end position="104"/>
    </location>
</feature>
<evidence type="ECO:0000313" key="2">
    <source>
        <dbReference type="EMBL" id="TDM07688.1"/>
    </source>
</evidence>
<gene>
    <name evidence="2" type="ORF">ERX29_08070</name>
</gene>
<sequence length="111" mass="12696">MFKDMAYYIFGHELDPFLQLFVFEPILITIIAVIVAMITKRAWTMAIVIILLNIIDNAIDVNFLFGGQGIGTILSQNVAFFFSNFFSMFYEFVLSFIITSTAFMHKKFGIA</sequence>
<evidence type="ECO:0000313" key="3">
    <source>
        <dbReference type="Proteomes" id="UP000294802"/>
    </source>
</evidence>
<organism evidence="2 3">
    <name type="scientific">Macrococcus lamae</name>
    <dbReference type="NCBI Taxonomy" id="198484"/>
    <lineage>
        <taxon>Bacteria</taxon>
        <taxon>Bacillati</taxon>
        <taxon>Bacillota</taxon>
        <taxon>Bacilli</taxon>
        <taxon>Bacillales</taxon>
        <taxon>Staphylococcaceae</taxon>
        <taxon>Macrococcus</taxon>
    </lineage>
</organism>